<feature type="region of interest" description="Disordered" evidence="1">
    <location>
        <begin position="245"/>
        <end position="264"/>
    </location>
</feature>
<comment type="caution">
    <text evidence="2">The sequence shown here is derived from an EMBL/GenBank/DDBJ whole genome shotgun (WGS) entry which is preliminary data.</text>
</comment>
<protein>
    <submittedName>
        <fullName evidence="2">Uncharacterized protein</fullName>
    </submittedName>
</protein>
<accession>A0AAD7IEM0</accession>
<dbReference type="Proteomes" id="UP001215280">
    <property type="component" value="Unassembled WGS sequence"/>
</dbReference>
<keyword evidence="3" id="KW-1185">Reference proteome</keyword>
<dbReference type="AlphaFoldDB" id="A0AAD7IEM0"/>
<proteinExistence type="predicted"/>
<name>A0AAD7IEM0_9AGAR</name>
<dbReference type="EMBL" id="JARJLG010000129">
    <property type="protein sequence ID" value="KAJ7740026.1"/>
    <property type="molecule type" value="Genomic_DNA"/>
</dbReference>
<evidence type="ECO:0000313" key="2">
    <source>
        <dbReference type="EMBL" id="KAJ7740026.1"/>
    </source>
</evidence>
<feature type="compositionally biased region" description="Basic residues" evidence="1">
    <location>
        <begin position="482"/>
        <end position="492"/>
    </location>
</feature>
<reference evidence="2" key="1">
    <citation type="submission" date="2023-03" db="EMBL/GenBank/DDBJ databases">
        <title>Massive genome expansion in bonnet fungi (Mycena s.s.) driven by repeated elements and novel gene families across ecological guilds.</title>
        <authorList>
            <consortium name="Lawrence Berkeley National Laboratory"/>
            <person name="Harder C.B."/>
            <person name="Miyauchi S."/>
            <person name="Viragh M."/>
            <person name="Kuo A."/>
            <person name="Thoen E."/>
            <person name="Andreopoulos B."/>
            <person name="Lu D."/>
            <person name="Skrede I."/>
            <person name="Drula E."/>
            <person name="Henrissat B."/>
            <person name="Morin E."/>
            <person name="Kohler A."/>
            <person name="Barry K."/>
            <person name="LaButti K."/>
            <person name="Morin E."/>
            <person name="Salamov A."/>
            <person name="Lipzen A."/>
            <person name="Mereny Z."/>
            <person name="Hegedus B."/>
            <person name="Baldrian P."/>
            <person name="Stursova M."/>
            <person name="Weitz H."/>
            <person name="Taylor A."/>
            <person name="Grigoriev I.V."/>
            <person name="Nagy L.G."/>
            <person name="Martin F."/>
            <person name="Kauserud H."/>
        </authorList>
    </citation>
    <scope>NUCLEOTIDE SEQUENCE</scope>
    <source>
        <strain evidence="2">CBHHK188m</strain>
    </source>
</reference>
<gene>
    <name evidence="2" type="ORF">DFH07DRAFT_778555</name>
</gene>
<feature type="compositionally biased region" description="Basic and acidic residues" evidence="1">
    <location>
        <begin position="23"/>
        <end position="33"/>
    </location>
</feature>
<organism evidence="2 3">
    <name type="scientific">Mycena maculata</name>
    <dbReference type="NCBI Taxonomy" id="230809"/>
    <lineage>
        <taxon>Eukaryota</taxon>
        <taxon>Fungi</taxon>
        <taxon>Dikarya</taxon>
        <taxon>Basidiomycota</taxon>
        <taxon>Agaricomycotina</taxon>
        <taxon>Agaricomycetes</taxon>
        <taxon>Agaricomycetidae</taxon>
        <taxon>Agaricales</taxon>
        <taxon>Marasmiineae</taxon>
        <taxon>Mycenaceae</taxon>
        <taxon>Mycena</taxon>
    </lineage>
</organism>
<sequence>MSQYTNKFYKDYPRYINSVRSLRNERARKENGPRKPGTRGWAGGVGRVGMGARGMHRGDGCAGREGACRQRAVVRWWARASEKEDQGGRVLPFVLVHARDLARARSLPCGLGYAANVRLLEMGTRGWMLDAWGWPHGVWRTGLAPRGLAREVGRRGFGVRGWPRGLWRVRLAAGHWMRGDGRTGFGARGWPRGVGRAGLAAELGVRAGMGVSAKEDAGDLARARSWACGYAANVPLLVKELSGHGNKKTRKNLTSTSNRAASSGDAALGAGLGRAAMAPRGYRAGIYAWGCPRGDWRAGFAPRGLAYGDTRVGTGARGWHGGDTHAGICPRGWACGDLRTGRPARRWHREDARGVGRAGTCVWGRPSGHLRVGLGTRGLAYGDARAGICAWGFPRGGSTARMPVRGLVHGDWHAGVAMCGWAYGDATGGRALPPASNELPLKEKSAGPKKKKKKLASKDAGKTKPPTANNSQPEGEVSTKAEKKKHSPKRKGTGPSAAVVNGTRMSPRGVGRGDSVDTA</sequence>
<feature type="region of interest" description="Disordered" evidence="1">
    <location>
        <begin position="433"/>
        <end position="519"/>
    </location>
</feature>
<feature type="region of interest" description="Disordered" evidence="1">
    <location>
        <begin position="23"/>
        <end position="45"/>
    </location>
</feature>
<evidence type="ECO:0000313" key="3">
    <source>
        <dbReference type="Proteomes" id="UP001215280"/>
    </source>
</evidence>
<evidence type="ECO:0000256" key="1">
    <source>
        <dbReference type="SAM" id="MobiDB-lite"/>
    </source>
</evidence>